<dbReference type="GO" id="GO:0016020">
    <property type="term" value="C:membrane"/>
    <property type="evidence" value="ECO:0007669"/>
    <property type="project" value="UniProtKB-SubCell"/>
</dbReference>
<reference evidence="8 9" key="1">
    <citation type="journal article" date="2017" name="ISME J.">
        <title>Potential for microbial H2 and metal transformations associated with novel bacteria and archaea in deep terrestrial subsurface sediments.</title>
        <authorList>
            <person name="Hernsdorf A.W."/>
            <person name="Amano Y."/>
            <person name="Miyakawa K."/>
            <person name="Ise K."/>
            <person name="Suzuki Y."/>
            <person name="Anantharaman K."/>
            <person name="Probst A."/>
            <person name="Burstein D."/>
            <person name="Thomas B.C."/>
            <person name="Banfield J.F."/>
        </authorList>
    </citation>
    <scope>NUCLEOTIDE SEQUENCE [LARGE SCALE GENOMIC DNA]</scope>
    <source>
        <strain evidence="8">HGW-Dojkabacteria-1</strain>
    </source>
</reference>
<feature type="transmembrane region" description="Helical" evidence="6">
    <location>
        <begin position="9"/>
        <end position="29"/>
    </location>
</feature>
<dbReference type="InterPro" id="IPR001733">
    <property type="entry name" value="Peptidase_S26B"/>
</dbReference>
<dbReference type="GO" id="GO:0009003">
    <property type="term" value="F:signal peptidase activity"/>
    <property type="evidence" value="ECO:0007669"/>
    <property type="project" value="UniProtKB-EC"/>
</dbReference>
<feature type="transmembrane region" description="Helical" evidence="6">
    <location>
        <begin position="125"/>
        <end position="152"/>
    </location>
</feature>
<sequence>MKNNILNTIYWILILFVVLVAIIPAISAFNLKLPFSLYSVETGSMEPVIKPGDLIFVKEEERYQVGDIISFTDQRGGGITTITHRIASINEDGTFMTKGDANSGVDADSVRSEDIVGKYFFRIPLLGYIISFVKTPLGFLILIAIPAIIIAYEEFRKIVKHVSSKKENYQK</sequence>
<dbReference type="GO" id="GO:0006465">
    <property type="term" value="P:signal peptide processing"/>
    <property type="evidence" value="ECO:0007669"/>
    <property type="project" value="UniProtKB-UniRule"/>
</dbReference>
<dbReference type="Proteomes" id="UP000233417">
    <property type="component" value="Unassembled WGS sequence"/>
</dbReference>
<dbReference type="SUPFAM" id="SSF51306">
    <property type="entry name" value="LexA/Signal peptidase"/>
    <property type="match status" value="1"/>
</dbReference>
<evidence type="ECO:0000256" key="1">
    <source>
        <dbReference type="ARBA" id="ARBA00004370"/>
    </source>
</evidence>
<gene>
    <name evidence="8" type="ORF">CVU76_00185</name>
</gene>
<dbReference type="GO" id="GO:0004252">
    <property type="term" value="F:serine-type endopeptidase activity"/>
    <property type="evidence" value="ECO:0007669"/>
    <property type="project" value="UniProtKB-UniRule"/>
</dbReference>
<dbReference type="EMBL" id="PHAO01000001">
    <property type="protein sequence ID" value="PKN02450.1"/>
    <property type="molecule type" value="Genomic_DNA"/>
</dbReference>
<keyword evidence="4 6" id="KW-0472">Membrane</keyword>
<name>A0A2N2F2L0_9BACT</name>
<comment type="subcellular location">
    <subcellularLocation>
        <location evidence="1">Membrane</location>
    </subcellularLocation>
</comment>
<evidence type="ECO:0000256" key="3">
    <source>
        <dbReference type="ARBA" id="ARBA00022989"/>
    </source>
</evidence>
<protein>
    <recommendedName>
        <fullName evidence="5">Signal peptidase I</fullName>
        <ecNumber evidence="5">3.4.21.89</ecNumber>
    </recommendedName>
</protein>
<feature type="domain" description="Peptidase S26" evidence="7">
    <location>
        <begin position="13"/>
        <end position="79"/>
    </location>
</feature>
<keyword evidence="2 6" id="KW-0812">Transmembrane</keyword>
<dbReference type="Gene3D" id="2.10.109.10">
    <property type="entry name" value="Umud Fragment, subunit A"/>
    <property type="match status" value="1"/>
</dbReference>
<comment type="caution">
    <text evidence="8">The sequence shown here is derived from an EMBL/GenBank/DDBJ whole genome shotgun (WGS) entry which is preliminary data.</text>
</comment>
<dbReference type="PANTHER" id="PTHR10806">
    <property type="entry name" value="SIGNAL PEPTIDASE COMPLEX CATALYTIC SUBUNIT SEC11"/>
    <property type="match status" value="1"/>
</dbReference>
<dbReference type="NCBIfam" id="TIGR02228">
    <property type="entry name" value="sigpep_I_arch"/>
    <property type="match status" value="1"/>
</dbReference>
<evidence type="ECO:0000259" key="7">
    <source>
        <dbReference type="Pfam" id="PF10502"/>
    </source>
</evidence>
<evidence type="ECO:0000313" key="9">
    <source>
        <dbReference type="Proteomes" id="UP000233417"/>
    </source>
</evidence>
<dbReference type="InterPro" id="IPR019533">
    <property type="entry name" value="Peptidase_S26"/>
</dbReference>
<keyword evidence="3 6" id="KW-1133">Transmembrane helix</keyword>
<proteinExistence type="predicted"/>
<dbReference type="PRINTS" id="PR00728">
    <property type="entry name" value="SIGNALPTASE"/>
</dbReference>
<evidence type="ECO:0000256" key="2">
    <source>
        <dbReference type="ARBA" id="ARBA00022692"/>
    </source>
</evidence>
<evidence type="ECO:0000313" key="8">
    <source>
        <dbReference type="EMBL" id="PKN02450.1"/>
    </source>
</evidence>
<dbReference type="PANTHER" id="PTHR10806:SF6">
    <property type="entry name" value="SIGNAL PEPTIDASE COMPLEX CATALYTIC SUBUNIT SEC11"/>
    <property type="match status" value="1"/>
</dbReference>
<evidence type="ECO:0000256" key="5">
    <source>
        <dbReference type="NCBIfam" id="TIGR02228"/>
    </source>
</evidence>
<dbReference type="EC" id="3.4.21.89" evidence="5"/>
<organism evidence="8 9">
    <name type="scientific">Candidatus Dojkabacteria bacterium HGW-Dojkabacteria-1</name>
    <dbReference type="NCBI Taxonomy" id="2013761"/>
    <lineage>
        <taxon>Bacteria</taxon>
        <taxon>Candidatus Dojkabacteria</taxon>
    </lineage>
</organism>
<dbReference type="Pfam" id="PF10502">
    <property type="entry name" value="Peptidase_S26"/>
    <property type="match status" value="1"/>
</dbReference>
<evidence type="ECO:0000256" key="4">
    <source>
        <dbReference type="ARBA" id="ARBA00023136"/>
    </source>
</evidence>
<accession>A0A2N2F2L0</accession>
<dbReference type="AlphaFoldDB" id="A0A2N2F2L0"/>
<dbReference type="CDD" id="cd06530">
    <property type="entry name" value="S26_SPase_I"/>
    <property type="match status" value="1"/>
</dbReference>
<evidence type="ECO:0000256" key="6">
    <source>
        <dbReference type="SAM" id="Phobius"/>
    </source>
</evidence>
<dbReference type="InterPro" id="IPR036286">
    <property type="entry name" value="LexA/Signal_pep-like_sf"/>
</dbReference>